<sequence length="34" mass="3903">MITKYSPFLGSICEPCSLMDFQLEINLYFPCLGK</sequence>
<organism evidence="1">
    <name type="scientific">CrAss-like virus sp. ctYsL76</name>
    <dbReference type="NCBI Taxonomy" id="2826826"/>
    <lineage>
        <taxon>Viruses</taxon>
        <taxon>Duplodnaviria</taxon>
        <taxon>Heunggongvirae</taxon>
        <taxon>Uroviricota</taxon>
        <taxon>Caudoviricetes</taxon>
        <taxon>Crassvirales</taxon>
    </lineage>
</organism>
<name>A0A8S5QN67_9CAUD</name>
<accession>A0A8S5QN67</accession>
<dbReference type="EMBL" id="BK015689">
    <property type="protein sequence ID" value="DAE20060.1"/>
    <property type="molecule type" value="Genomic_DNA"/>
</dbReference>
<evidence type="ECO:0000313" key="1">
    <source>
        <dbReference type="EMBL" id="DAE20060.1"/>
    </source>
</evidence>
<protein>
    <submittedName>
        <fullName evidence="1">Uncharacterized protein</fullName>
    </submittedName>
</protein>
<proteinExistence type="predicted"/>
<reference evidence="1" key="1">
    <citation type="journal article" date="2021" name="Proc. Natl. Acad. Sci. U.S.A.">
        <title>A Catalog of Tens of Thousands of Viruses from Human Metagenomes Reveals Hidden Associations with Chronic Diseases.</title>
        <authorList>
            <person name="Tisza M.J."/>
            <person name="Buck C.B."/>
        </authorList>
    </citation>
    <scope>NUCLEOTIDE SEQUENCE</scope>
    <source>
        <strain evidence="1">CtYsL76</strain>
    </source>
</reference>